<proteinExistence type="predicted"/>
<evidence type="ECO:0000313" key="2">
    <source>
        <dbReference type="Proteomes" id="UP001622950"/>
    </source>
</evidence>
<reference evidence="1" key="1">
    <citation type="submission" date="2024-11" db="EMBL/GenBank/DDBJ databases">
        <authorList>
            <person name="Lucas J.A."/>
        </authorList>
    </citation>
    <scope>NUCLEOTIDE SEQUENCE</scope>
    <source>
        <strain evidence="1">Z 8.8</strain>
    </source>
</reference>
<dbReference type="Proteomes" id="UP001622950">
    <property type="component" value="Unassembled WGS sequence"/>
</dbReference>
<evidence type="ECO:0000313" key="1">
    <source>
        <dbReference type="EMBL" id="MFK9081548.1"/>
    </source>
</evidence>
<dbReference type="EMBL" id="JBJHQE010000019">
    <property type="protein sequence ID" value="MFK9081548.1"/>
    <property type="molecule type" value="Genomic_DNA"/>
</dbReference>
<gene>
    <name evidence="1" type="ORF">ACJEBM_12795</name>
</gene>
<sequence length="186" mass="20861">MKKIFMICLAVMALAQVKSWAKDPYVDINSTMCEKGETIYISCAFNTNTDEYSYVGKVASICAKSNSSPDSGYVQYRYGLPSYGAGRADIEMQFPEKKIPPKGIFTIYTSVSPETIGSALRFTNGKYTYSFENLTSFGYTVVARKQDEKVFNKNCKLPGINYLTDDAYQGIQTIEFNKTKISNMDD</sequence>
<keyword evidence="2" id="KW-1185">Reference proteome</keyword>
<comment type="caution">
    <text evidence="1">The sequence shown here is derived from an EMBL/GenBank/DDBJ whole genome shotgun (WGS) entry which is preliminary data.</text>
</comment>
<name>A0ACC7MTC2_9PSED</name>
<protein>
    <submittedName>
        <fullName evidence="1">Uncharacterized protein</fullName>
    </submittedName>
</protein>
<organism evidence="1 2">
    <name type="scientific">Pseudomonas neuropathica</name>
    <dbReference type="NCBI Taxonomy" id="2730425"/>
    <lineage>
        <taxon>Bacteria</taxon>
        <taxon>Pseudomonadati</taxon>
        <taxon>Pseudomonadota</taxon>
        <taxon>Gammaproteobacteria</taxon>
        <taxon>Pseudomonadales</taxon>
        <taxon>Pseudomonadaceae</taxon>
        <taxon>Pseudomonas</taxon>
    </lineage>
</organism>
<accession>A0ACC7MTC2</accession>